<proteinExistence type="predicted"/>
<evidence type="ECO:0000313" key="1">
    <source>
        <dbReference type="EMBL" id="AHC73533.1"/>
    </source>
</evidence>
<dbReference type="EMBL" id="CP006745">
    <property type="protein sequence ID" value="AHC73533.1"/>
    <property type="molecule type" value="Genomic_DNA"/>
</dbReference>
<dbReference type="KEGG" id="efk:P856_306"/>
<organism evidence="1 2">
    <name type="scientific">Candidatus Endolissoclinum faulkneri L5</name>
    <dbReference type="NCBI Taxonomy" id="1401328"/>
    <lineage>
        <taxon>Bacteria</taxon>
        <taxon>Pseudomonadati</taxon>
        <taxon>Pseudomonadota</taxon>
        <taxon>Alphaproteobacteria</taxon>
        <taxon>Rhodospirillales</taxon>
        <taxon>Rhodospirillaceae</taxon>
        <taxon>Candidatus Endolissoclinum</taxon>
    </lineage>
</organism>
<keyword evidence="2" id="KW-1185">Reference proteome</keyword>
<dbReference type="RefSeq" id="WP_025300413.1">
    <property type="nucleotide sequence ID" value="NZ_CP006745.1"/>
</dbReference>
<accession>V9TV08</accession>
<name>V9TV08_9PROT</name>
<dbReference type="eggNOG" id="ENOG5033EMA">
    <property type="taxonomic scope" value="Bacteria"/>
</dbReference>
<dbReference type="OrthoDB" id="14198at2"/>
<protein>
    <submittedName>
        <fullName evidence="1">Uncharacterized protein</fullName>
    </submittedName>
</protein>
<sequence length="116" mass="12915">MNKKLTASLLCVILEDLARSKSIITYADLARSAKVAGPCFIHKTCTALELIMEQDVARNRPLLAAIVISKTRNKLPAPGFFRQLTKLGVYCGPEQGKEAAIFHACELKKVWEFYCD</sequence>
<gene>
    <name evidence="1" type="ORF">P856_306</name>
</gene>
<dbReference type="AlphaFoldDB" id="V9TV08"/>
<evidence type="ECO:0000313" key="2">
    <source>
        <dbReference type="Proteomes" id="UP000018700"/>
    </source>
</evidence>
<dbReference type="HOGENOM" id="CLU_136791_0_0_5"/>
<dbReference type="STRING" id="1401328.P856_306"/>
<dbReference type="Proteomes" id="UP000018700">
    <property type="component" value="Chromosome"/>
</dbReference>
<reference evidence="1 2" key="1">
    <citation type="journal article" date="2013" name="PLoS ONE">
        <title>Bacterial endosymbiosis in a chordate host: long-term co-evolution and conservation of secondary metabolism.</title>
        <authorList>
            <person name="Kwan J.C."/>
            <person name="Schmidt E.W."/>
        </authorList>
    </citation>
    <scope>NUCLEOTIDE SEQUENCE [LARGE SCALE GENOMIC DNA]</scope>
    <source>
        <strain evidence="2">faulkneri L5</strain>
    </source>
</reference>